<sequence>MAGVDQNDDPFCWDEQRVARELCTSDRSWRLPANYKPPDLTSLKAKLVECAMDGQSLLLYPEELSYNDLYDHLKIKKAPERIFLKRAITELHKVSFGYRQWKLEARDGDEASDGGGENESPMIKSEPGRQAASGPSVAGKGGAVAHGSEASESTREFPVATGSTSPALVIPQRSTSPALSSPTPTDQPKIQSVEQPALRQLAQALQPSSSEQLTNVEQQPAGVRQPGEECSAPQESQAKKRRIAPTAISAVPNHAVPSLIPNEGDRFLVGTTDGILRWTDSSGYLGHGILLPDNIINSQVADFTADSETVFSQSYRDVPPGRRLQVSKAMNRYLRTDRLAAAMIQEEDEVLSLLDSEEDFDPQTKREMQQEALEMKALEERLDSSKDRRLTKEEVDKVINDAIQELEARWHAEKKPKLELKAWKLWQSARRNPDRRSYLQSLKRRKAELDSRLSEILNKFSASEWLRNDALKKKAPDFLEITIFDRLHQSWMLETLEKPRPPPKPSALPRPTPRPRMKQVLDADEEILSSESDEDDGFIVFDDDAGLIINQAMEVDQEGYNDPMYLDQEIDNDPMDVDHPDQQDQINLPDAPVAVLDTPKKIKTEKAPRLATSQDRPPSIPHELIELPSSPAPTYTKIPEEECPGFDSMEDFEKIQEYGREYWQWARDPKRLVVIALLEWAATKRSKVLEAIREKDSDEIWDHHMRPVLERLNVNNEDTPLMSSTEHCLAQLFDVFTRKSTSRLKVRLKAITWLKLKRWEGEVFHDFIDLLRQVLPVFADPPLQSPQPKHHQSSQVSTPSKAHRIVVISTTPSQHASQSIAGASSQNIVRETEVAPESQDPAEVSASSDENLSDNDLGAPVKKRRRLKPINEDAKKMRIATLEQNKEFDRRRQRLQQEIAAGAVLSNKAHLIVNETKDDNQQFIYINDRIGSRIKAHQIEGVRFMWNQVVVNSNVRQGCLLAHTMGLGKTMQVITLMVVIAEASASEDPSIREQIPESLRTSKTLILCPSGLVENWIDELLMWAPENVLGELHKVDAGIPAEQRSQVIEKWVSVGGVLVTGYTMFTLLCKKDEGLMKLLVESPTLVVGDEAHNIKNPESQRSRSTAEFSTMSRIALTGSPLTNNVIDYYAMINWVAPNYLGPLDEFRQRFANPIKEGLYADSSTADKSLARKMLHILKETVGPKMHRKDVEVLRHELPTKKEFIITLPLTDLQFRLYKEYIACATDSRIATSISSQAKAWSLVAKLGLVLAHPKIFKTVAESQKKPAQQFLPSQDAGDHMGQDDVDLPQDLLSELLKRVALRDLDQVSHSYKIVALMRILSECQKVGDKVLIFSQSLPTLDYLEELFKRQKLVYQRLDGRTSIAERQTDVKKFNTDKNAEVYLISTRAGGVGLNIFGANRVVIFDFKYTPTDEQQAIGRAYRLGQTKPVYVYWLFVGGTYEEVIHNNAVFKTQLASRVVDKKNPDPWSKRYKEYFVPPRIPDQENLSEAFGQDSVLDALLRSEDLGPQVRKVTSTETFEKEEDFELTMEDRQDAEKDIQLFQLRTTNPDEYERQMAARARNGFTVTPSLENQPSPAVVPYLHSTSTASIPGLRPTIPLPSPTRTTTGIPLTTPAIQPIMGAGTFIREPSSQAPPTSAPHGPPLPKDWAHLSEVSDKLRSLGLSIRYSPEDVFRLIHSGLDQSFPGKGLPFVDQYQKIRAISKHGRFADGLLTGYIDPTETAGMKREELDRILKELQTMDEATFRHKVWKSYAPVSTAIPLADVTNVAPKSATVITGVTEVKVEKTTRSGSAATVANNRRRESSGPRGRRPATPRWQPPPLRAGDSAEAPMVIDD</sequence>
<keyword evidence="9" id="KW-0175">Coiled coil</keyword>
<evidence type="ECO:0000259" key="11">
    <source>
        <dbReference type="PROSITE" id="PS51192"/>
    </source>
</evidence>
<dbReference type="PANTHER" id="PTHR45797">
    <property type="entry name" value="RAD54-LIKE"/>
    <property type="match status" value="1"/>
</dbReference>
<protein>
    <submittedName>
        <fullName evidence="13">Uncharacterized protein</fullName>
    </submittedName>
</protein>
<evidence type="ECO:0000256" key="5">
    <source>
        <dbReference type="ARBA" id="ARBA00022806"/>
    </source>
</evidence>
<dbReference type="InterPro" id="IPR014001">
    <property type="entry name" value="Helicase_ATP-bd"/>
</dbReference>
<accession>A0AAV9HKY2</accession>
<evidence type="ECO:0000256" key="7">
    <source>
        <dbReference type="ARBA" id="ARBA00023125"/>
    </source>
</evidence>
<dbReference type="Gene3D" id="3.40.50.300">
    <property type="entry name" value="P-loop containing nucleotide triphosphate hydrolases"/>
    <property type="match status" value="1"/>
</dbReference>
<dbReference type="GO" id="GO:0004386">
    <property type="term" value="F:helicase activity"/>
    <property type="evidence" value="ECO:0007669"/>
    <property type="project" value="UniProtKB-KW"/>
</dbReference>
<feature type="domain" description="Helicase ATP-binding" evidence="11">
    <location>
        <begin position="950"/>
        <end position="1138"/>
    </location>
</feature>
<comment type="similarity">
    <text evidence="2">Belongs to the SNF2/RAD54 helicase family.</text>
</comment>
<dbReference type="PANTHER" id="PTHR45797:SF1">
    <property type="entry name" value="HELICASE ARIP4"/>
    <property type="match status" value="1"/>
</dbReference>
<feature type="domain" description="Helicase C-terminal" evidence="12">
    <location>
        <begin position="1315"/>
        <end position="1475"/>
    </location>
</feature>
<feature type="region of interest" description="Disordered" evidence="10">
    <location>
        <begin position="832"/>
        <end position="861"/>
    </location>
</feature>
<dbReference type="InterPro" id="IPR000330">
    <property type="entry name" value="SNF2_N"/>
</dbReference>
<dbReference type="GO" id="GO:0016887">
    <property type="term" value="F:ATP hydrolysis activity"/>
    <property type="evidence" value="ECO:0007669"/>
    <property type="project" value="InterPro"/>
</dbReference>
<gene>
    <name evidence="13" type="ORF">QBC42DRAFT_287544</name>
</gene>
<keyword evidence="14" id="KW-1185">Reference proteome</keyword>
<dbReference type="PROSITE" id="PS51192">
    <property type="entry name" value="HELICASE_ATP_BIND_1"/>
    <property type="match status" value="1"/>
</dbReference>
<feature type="compositionally biased region" description="Pro residues" evidence="10">
    <location>
        <begin position="502"/>
        <end position="514"/>
    </location>
</feature>
<evidence type="ECO:0000256" key="3">
    <source>
        <dbReference type="ARBA" id="ARBA00022741"/>
    </source>
</evidence>
<name>A0AAV9HKY2_9PEZI</name>
<keyword evidence="6" id="KW-0067">ATP-binding</keyword>
<keyword evidence="8" id="KW-0539">Nucleus</keyword>
<feature type="coiled-coil region" evidence="9">
    <location>
        <begin position="368"/>
        <end position="395"/>
    </location>
</feature>
<evidence type="ECO:0000256" key="6">
    <source>
        <dbReference type="ARBA" id="ARBA00022840"/>
    </source>
</evidence>
<dbReference type="InterPro" id="IPR044574">
    <property type="entry name" value="ARIP4-like"/>
</dbReference>
<dbReference type="Gene3D" id="3.40.50.10810">
    <property type="entry name" value="Tandem AAA-ATPase domain"/>
    <property type="match status" value="1"/>
</dbReference>
<feature type="region of interest" description="Disordered" evidence="10">
    <location>
        <begin position="1785"/>
        <end position="1834"/>
    </location>
</feature>
<dbReference type="InterPro" id="IPR018247">
    <property type="entry name" value="EF_Hand_1_Ca_BS"/>
</dbReference>
<dbReference type="GO" id="GO:0005634">
    <property type="term" value="C:nucleus"/>
    <property type="evidence" value="ECO:0007669"/>
    <property type="project" value="UniProtKB-SubCell"/>
</dbReference>
<dbReference type="InterPro" id="IPR038718">
    <property type="entry name" value="SNF2-like_sf"/>
</dbReference>
<proteinExistence type="inferred from homology"/>
<dbReference type="Proteomes" id="UP001321749">
    <property type="component" value="Unassembled WGS sequence"/>
</dbReference>
<evidence type="ECO:0000313" key="13">
    <source>
        <dbReference type="EMBL" id="KAK4461449.1"/>
    </source>
</evidence>
<feature type="compositionally biased region" description="Low complexity" evidence="10">
    <location>
        <begin position="194"/>
        <end position="213"/>
    </location>
</feature>
<dbReference type="Pfam" id="PF00176">
    <property type="entry name" value="SNF2-rel_dom"/>
    <property type="match status" value="1"/>
</dbReference>
<keyword evidence="7" id="KW-0238">DNA-binding</keyword>
<keyword evidence="5" id="KW-0347">Helicase</keyword>
<comment type="subcellular location">
    <subcellularLocation>
        <location evidence="1">Nucleus</location>
    </subcellularLocation>
</comment>
<keyword evidence="4" id="KW-0378">Hydrolase</keyword>
<dbReference type="InterPro" id="IPR049730">
    <property type="entry name" value="SNF2/RAD54-like_C"/>
</dbReference>
<keyword evidence="3" id="KW-0547">Nucleotide-binding</keyword>
<evidence type="ECO:0000313" key="14">
    <source>
        <dbReference type="Proteomes" id="UP001321749"/>
    </source>
</evidence>
<feature type="compositionally biased region" description="Pro residues" evidence="10">
    <location>
        <begin position="1635"/>
        <end position="1644"/>
    </location>
</feature>
<dbReference type="SMART" id="SM00487">
    <property type="entry name" value="DEXDc"/>
    <property type="match status" value="1"/>
</dbReference>
<dbReference type="InterPro" id="IPR056026">
    <property type="entry name" value="DUF7607"/>
</dbReference>
<evidence type="ECO:0000256" key="2">
    <source>
        <dbReference type="ARBA" id="ARBA00007025"/>
    </source>
</evidence>
<feature type="region of interest" description="Disordered" evidence="10">
    <location>
        <begin position="495"/>
        <end position="516"/>
    </location>
</feature>
<dbReference type="PROSITE" id="PS00018">
    <property type="entry name" value="EF_HAND_1"/>
    <property type="match status" value="1"/>
</dbReference>
<dbReference type="SUPFAM" id="SSF52540">
    <property type="entry name" value="P-loop containing nucleoside triphosphate hydrolases"/>
    <property type="match status" value="2"/>
</dbReference>
<reference evidence="13" key="2">
    <citation type="submission" date="2023-06" db="EMBL/GenBank/DDBJ databases">
        <authorList>
            <consortium name="Lawrence Berkeley National Laboratory"/>
            <person name="Mondo S.J."/>
            <person name="Hensen N."/>
            <person name="Bonometti L."/>
            <person name="Westerberg I."/>
            <person name="Brannstrom I.O."/>
            <person name="Guillou S."/>
            <person name="Cros-Aarteil S."/>
            <person name="Calhoun S."/>
            <person name="Haridas S."/>
            <person name="Kuo A."/>
            <person name="Pangilinan J."/>
            <person name="Riley R."/>
            <person name="Labutti K."/>
            <person name="Andreopoulos B."/>
            <person name="Lipzen A."/>
            <person name="Chen C."/>
            <person name="Yanf M."/>
            <person name="Daum C."/>
            <person name="Ng V."/>
            <person name="Clum A."/>
            <person name="Steindorff A."/>
            <person name="Ohm R."/>
            <person name="Martin F."/>
            <person name="Silar P."/>
            <person name="Natvig D."/>
            <person name="Lalanne C."/>
            <person name="Gautier V."/>
            <person name="Ament-Velasquez S.L."/>
            <person name="Kruys A."/>
            <person name="Hutchinson M.I."/>
            <person name="Powell A.J."/>
            <person name="Barry K."/>
            <person name="Miller A.N."/>
            <person name="Grigoriev I.V."/>
            <person name="Debuchy R."/>
            <person name="Gladieux P."/>
            <person name="Thoren M.H."/>
            <person name="Johannesson H."/>
        </authorList>
    </citation>
    <scope>NUCLEOTIDE SEQUENCE</scope>
    <source>
        <strain evidence="13">PSN324</strain>
    </source>
</reference>
<evidence type="ECO:0000256" key="9">
    <source>
        <dbReference type="SAM" id="Coils"/>
    </source>
</evidence>
<evidence type="ECO:0000256" key="1">
    <source>
        <dbReference type="ARBA" id="ARBA00004123"/>
    </source>
</evidence>
<dbReference type="PROSITE" id="PS51194">
    <property type="entry name" value="HELICASE_CTER"/>
    <property type="match status" value="1"/>
</dbReference>
<dbReference type="GO" id="GO:0005524">
    <property type="term" value="F:ATP binding"/>
    <property type="evidence" value="ECO:0007669"/>
    <property type="project" value="UniProtKB-KW"/>
</dbReference>
<dbReference type="Pfam" id="PF00271">
    <property type="entry name" value="Helicase_C"/>
    <property type="match status" value="1"/>
</dbReference>
<evidence type="ECO:0000256" key="8">
    <source>
        <dbReference type="ARBA" id="ARBA00023242"/>
    </source>
</evidence>
<evidence type="ECO:0000256" key="4">
    <source>
        <dbReference type="ARBA" id="ARBA00022801"/>
    </source>
</evidence>
<feature type="region of interest" description="Disordered" evidence="10">
    <location>
        <begin position="107"/>
        <end position="242"/>
    </location>
</feature>
<evidence type="ECO:0000256" key="10">
    <source>
        <dbReference type="SAM" id="MobiDB-lite"/>
    </source>
</evidence>
<evidence type="ECO:0000259" key="12">
    <source>
        <dbReference type="PROSITE" id="PS51194"/>
    </source>
</evidence>
<feature type="region of interest" description="Disordered" evidence="10">
    <location>
        <begin position="1625"/>
        <end position="1644"/>
    </location>
</feature>
<reference evidence="13" key="1">
    <citation type="journal article" date="2023" name="Mol. Phylogenet. Evol.">
        <title>Genome-scale phylogeny and comparative genomics of the fungal order Sordariales.</title>
        <authorList>
            <person name="Hensen N."/>
            <person name="Bonometti L."/>
            <person name="Westerberg I."/>
            <person name="Brannstrom I.O."/>
            <person name="Guillou S."/>
            <person name="Cros-Aarteil S."/>
            <person name="Calhoun S."/>
            <person name="Haridas S."/>
            <person name="Kuo A."/>
            <person name="Mondo S."/>
            <person name="Pangilinan J."/>
            <person name="Riley R."/>
            <person name="LaButti K."/>
            <person name="Andreopoulos B."/>
            <person name="Lipzen A."/>
            <person name="Chen C."/>
            <person name="Yan M."/>
            <person name="Daum C."/>
            <person name="Ng V."/>
            <person name="Clum A."/>
            <person name="Steindorff A."/>
            <person name="Ohm R.A."/>
            <person name="Martin F."/>
            <person name="Silar P."/>
            <person name="Natvig D.O."/>
            <person name="Lalanne C."/>
            <person name="Gautier V."/>
            <person name="Ament-Velasquez S.L."/>
            <person name="Kruys A."/>
            <person name="Hutchinson M.I."/>
            <person name="Powell A.J."/>
            <person name="Barry K."/>
            <person name="Miller A.N."/>
            <person name="Grigoriev I.V."/>
            <person name="Debuchy R."/>
            <person name="Gladieux P."/>
            <person name="Hiltunen Thoren M."/>
            <person name="Johannesson H."/>
        </authorList>
    </citation>
    <scope>NUCLEOTIDE SEQUENCE</scope>
    <source>
        <strain evidence="13">PSN324</strain>
    </source>
</reference>
<dbReference type="Pfam" id="PF24580">
    <property type="entry name" value="DUF7607"/>
    <property type="match status" value="1"/>
</dbReference>
<feature type="compositionally biased region" description="Low complexity" evidence="10">
    <location>
        <begin position="174"/>
        <end position="184"/>
    </location>
</feature>
<dbReference type="EMBL" id="MU864991">
    <property type="protein sequence ID" value="KAK4461449.1"/>
    <property type="molecule type" value="Genomic_DNA"/>
</dbReference>
<comment type="caution">
    <text evidence="13">The sequence shown here is derived from an EMBL/GenBank/DDBJ whole genome shotgun (WGS) entry which is preliminary data.</text>
</comment>
<feature type="region of interest" description="Disordered" evidence="10">
    <location>
        <begin position="782"/>
        <end position="802"/>
    </location>
</feature>
<organism evidence="13 14">
    <name type="scientific">Cladorrhinum samala</name>
    <dbReference type="NCBI Taxonomy" id="585594"/>
    <lineage>
        <taxon>Eukaryota</taxon>
        <taxon>Fungi</taxon>
        <taxon>Dikarya</taxon>
        <taxon>Ascomycota</taxon>
        <taxon>Pezizomycotina</taxon>
        <taxon>Sordariomycetes</taxon>
        <taxon>Sordariomycetidae</taxon>
        <taxon>Sordariales</taxon>
        <taxon>Podosporaceae</taxon>
        <taxon>Cladorrhinum</taxon>
    </lineage>
</organism>
<dbReference type="InterPro" id="IPR027417">
    <property type="entry name" value="P-loop_NTPase"/>
</dbReference>
<dbReference type="InterPro" id="IPR001650">
    <property type="entry name" value="Helicase_C-like"/>
</dbReference>
<feature type="region of interest" description="Disordered" evidence="10">
    <location>
        <begin position="606"/>
        <end position="633"/>
    </location>
</feature>
<dbReference type="GO" id="GO:0003677">
    <property type="term" value="F:DNA binding"/>
    <property type="evidence" value="ECO:0007669"/>
    <property type="project" value="UniProtKB-KW"/>
</dbReference>
<dbReference type="CDD" id="cd18793">
    <property type="entry name" value="SF2_C_SNF"/>
    <property type="match status" value="1"/>
</dbReference>
<dbReference type="SMART" id="SM00490">
    <property type="entry name" value="HELICc"/>
    <property type="match status" value="1"/>
</dbReference>